<reference evidence="1 2" key="1">
    <citation type="submission" date="2022-03" db="EMBL/GenBank/DDBJ databases">
        <authorList>
            <person name="Macdonald S."/>
            <person name="Ahmed S."/>
            <person name="Newling K."/>
        </authorList>
    </citation>
    <scope>NUCLEOTIDE SEQUENCE [LARGE SCALE GENOMIC DNA]</scope>
</reference>
<comment type="caution">
    <text evidence="1">The sequence shown here is derived from an EMBL/GenBank/DDBJ whole genome shotgun (WGS) entry which is preliminary data.</text>
</comment>
<protein>
    <submittedName>
        <fullName evidence="1">Uncharacterized protein</fullName>
    </submittedName>
</protein>
<dbReference type="Proteomes" id="UP001642260">
    <property type="component" value="Unassembled WGS sequence"/>
</dbReference>
<name>A0ABC8JME9_ERUVS</name>
<keyword evidence="2" id="KW-1185">Reference proteome</keyword>
<dbReference type="EMBL" id="CAKOAT010123044">
    <property type="protein sequence ID" value="CAH8333908.1"/>
    <property type="molecule type" value="Genomic_DNA"/>
</dbReference>
<dbReference type="AlphaFoldDB" id="A0ABC8JME9"/>
<sequence length="96" mass="10844">MITEREPPERGSFFVDESAVEKACGGSKKGNGVVPAEYPGVEVKKEPQALRRDEIRENVFRPSRRHCRDISKQVTRCSTNCLAQNFSKKVMFLASQ</sequence>
<gene>
    <name evidence="1" type="ORF">ERUC_LOCUS12981</name>
</gene>
<organism evidence="1 2">
    <name type="scientific">Eruca vesicaria subsp. sativa</name>
    <name type="common">Garden rocket</name>
    <name type="synonym">Eruca sativa</name>
    <dbReference type="NCBI Taxonomy" id="29727"/>
    <lineage>
        <taxon>Eukaryota</taxon>
        <taxon>Viridiplantae</taxon>
        <taxon>Streptophyta</taxon>
        <taxon>Embryophyta</taxon>
        <taxon>Tracheophyta</taxon>
        <taxon>Spermatophyta</taxon>
        <taxon>Magnoliopsida</taxon>
        <taxon>eudicotyledons</taxon>
        <taxon>Gunneridae</taxon>
        <taxon>Pentapetalae</taxon>
        <taxon>rosids</taxon>
        <taxon>malvids</taxon>
        <taxon>Brassicales</taxon>
        <taxon>Brassicaceae</taxon>
        <taxon>Brassiceae</taxon>
        <taxon>Eruca</taxon>
    </lineage>
</organism>
<accession>A0ABC8JME9</accession>
<proteinExistence type="predicted"/>
<evidence type="ECO:0000313" key="2">
    <source>
        <dbReference type="Proteomes" id="UP001642260"/>
    </source>
</evidence>
<evidence type="ECO:0000313" key="1">
    <source>
        <dbReference type="EMBL" id="CAH8333908.1"/>
    </source>
</evidence>